<dbReference type="AlphaFoldDB" id="A0AB35RVB1"/>
<accession>A0AB35RVB1</accession>
<name>A0AB35RVB1_9ENTR</name>
<dbReference type="EMBL" id="JAWJAC010000036">
    <property type="protein sequence ID" value="MDV2865913.1"/>
    <property type="molecule type" value="Genomic_DNA"/>
</dbReference>
<dbReference type="Proteomes" id="UP001286589">
    <property type="component" value="Unassembled WGS sequence"/>
</dbReference>
<feature type="compositionally biased region" description="Polar residues" evidence="1">
    <location>
        <begin position="1"/>
        <end position="10"/>
    </location>
</feature>
<evidence type="ECO:0000313" key="2">
    <source>
        <dbReference type="EMBL" id="MDV2865913.1"/>
    </source>
</evidence>
<proteinExistence type="predicted"/>
<comment type="caution">
    <text evidence="2">The sequence shown here is derived from an EMBL/GenBank/DDBJ whole genome shotgun (WGS) entry which is preliminary data.</text>
</comment>
<organism evidence="2 3">
    <name type="scientific">Phytobacter ursingii</name>
    <dbReference type="NCBI Taxonomy" id="1972431"/>
    <lineage>
        <taxon>Bacteria</taxon>
        <taxon>Pseudomonadati</taxon>
        <taxon>Pseudomonadota</taxon>
        <taxon>Gammaproteobacteria</taxon>
        <taxon>Enterobacterales</taxon>
        <taxon>Enterobacteriaceae</taxon>
        <taxon>Phytobacter</taxon>
    </lineage>
</organism>
<sequence length="93" mass="10449">MHTRNVNVKTATEESSRKMGVTASVENAQAAALLIRQYSVVQPGVTVMTSGASRHGDVQVEIRRFEAVIWHGWSFQPDFLKELESHLRDVAQR</sequence>
<keyword evidence="3" id="KW-1185">Reference proteome</keyword>
<evidence type="ECO:0000256" key="1">
    <source>
        <dbReference type="SAM" id="MobiDB-lite"/>
    </source>
</evidence>
<protein>
    <submittedName>
        <fullName evidence="2">Uncharacterized protein</fullName>
    </submittedName>
</protein>
<reference evidence="2 3" key="1">
    <citation type="submission" date="2023-10" db="EMBL/GenBank/DDBJ databases">
        <title>Phytobacter spp. The emergence of a new genus of hospital-origin enterobacteria encoding carbapenemases in Argentina.</title>
        <authorList>
            <person name="Vay C."/>
            <person name="Almuzara M."/>
            <person name="Traglia G.M."/>
            <person name="Campos J."/>
        </authorList>
    </citation>
    <scope>NUCLEOTIDE SEQUENCE [LARGE SCALE GENOMIC DNA]</scope>
    <source>
        <strain evidence="2 3">CVMA36</strain>
    </source>
</reference>
<evidence type="ECO:0000313" key="3">
    <source>
        <dbReference type="Proteomes" id="UP001286589"/>
    </source>
</evidence>
<gene>
    <name evidence="2" type="ORF">R0H02_26120</name>
</gene>
<dbReference type="RefSeq" id="WP_317101717.1">
    <property type="nucleotide sequence ID" value="NZ_JAWJAC010000036.1"/>
</dbReference>
<feature type="region of interest" description="Disordered" evidence="1">
    <location>
        <begin position="1"/>
        <end position="21"/>
    </location>
</feature>